<dbReference type="EMBL" id="LAZR01049626">
    <property type="protein sequence ID" value="KKK89206.1"/>
    <property type="molecule type" value="Genomic_DNA"/>
</dbReference>
<accession>A0A0F9BXN3</accession>
<protein>
    <submittedName>
        <fullName evidence="2">Uncharacterized protein</fullName>
    </submittedName>
</protein>
<gene>
    <name evidence="2" type="ORF">LCGC14_2735400</name>
</gene>
<name>A0A0F9BXN3_9ZZZZ</name>
<organism evidence="2">
    <name type="scientific">marine sediment metagenome</name>
    <dbReference type="NCBI Taxonomy" id="412755"/>
    <lineage>
        <taxon>unclassified sequences</taxon>
        <taxon>metagenomes</taxon>
        <taxon>ecological metagenomes</taxon>
    </lineage>
</organism>
<feature type="region of interest" description="Disordered" evidence="1">
    <location>
        <begin position="1"/>
        <end position="24"/>
    </location>
</feature>
<comment type="caution">
    <text evidence="2">The sequence shown here is derived from an EMBL/GenBank/DDBJ whole genome shotgun (WGS) entry which is preliminary data.</text>
</comment>
<feature type="compositionally biased region" description="Low complexity" evidence="1">
    <location>
        <begin position="11"/>
        <end position="21"/>
    </location>
</feature>
<evidence type="ECO:0000256" key="1">
    <source>
        <dbReference type="SAM" id="MobiDB-lite"/>
    </source>
</evidence>
<sequence>MPTLTERIATDTDASSIASSSNTPVSGNAYTVAVSNRIDAESPNTPTLSGTNGWGVTWTQRGTQVGVSDDIRITLFDGVPNSGVAGVLTADFGGQTQTALGLEIVEWPDADASAIQGQTPVAATANSTTVTATLSAFGNSDNTAYLPMLIRANTTIVPDTGWTELGAEVRVPGFSVGSIYRVGDGDLTPSATIGFDAIWTCIA</sequence>
<reference evidence="2" key="1">
    <citation type="journal article" date="2015" name="Nature">
        <title>Complex archaea that bridge the gap between prokaryotes and eukaryotes.</title>
        <authorList>
            <person name="Spang A."/>
            <person name="Saw J.H."/>
            <person name="Jorgensen S.L."/>
            <person name="Zaremba-Niedzwiedzka K."/>
            <person name="Martijn J."/>
            <person name="Lind A.E."/>
            <person name="van Eijk R."/>
            <person name="Schleper C."/>
            <person name="Guy L."/>
            <person name="Ettema T.J."/>
        </authorList>
    </citation>
    <scope>NUCLEOTIDE SEQUENCE</scope>
</reference>
<evidence type="ECO:0000313" key="2">
    <source>
        <dbReference type="EMBL" id="KKK89206.1"/>
    </source>
</evidence>
<feature type="non-terminal residue" evidence="2">
    <location>
        <position position="203"/>
    </location>
</feature>
<dbReference type="AlphaFoldDB" id="A0A0F9BXN3"/>
<proteinExistence type="predicted"/>